<dbReference type="EMBL" id="NITZ01000035">
    <property type="protein sequence ID" value="PHM46622.1"/>
    <property type="molecule type" value="Genomic_DNA"/>
</dbReference>
<dbReference type="RefSeq" id="WP_099115828.1">
    <property type="nucleotide sequence ID" value="NZ_CAWNQI010000068.1"/>
</dbReference>
<dbReference type="Gene3D" id="1.10.1220.10">
    <property type="entry name" value="Met repressor-like"/>
    <property type="match status" value="1"/>
</dbReference>
<organism evidence="2 3">
    <name type="scientific">Xenorhabdus miraniensis</name>
    <dbReference type="NCBI Taxonomy" id="351674"/>
    <lineage>
        <taxon>Bacteria</taxon>
        <taxon>Pseudomonadati</taxon>
        <taxon>Pseudomonadota</taxon>
        <taxon>Gammaproteobacteria</taxon>
        <taxon>Enterobacterales</taxon>
        <taxon>Morganellaceae</taxon>
        <taxon>Xenorhabdus</taxon>
    </lineage>
</organism>
<comment type="caution">
    <text evidence="2">The sequence shown here is derived from an EMBL/GenBank/DDBJ whole genome shotgun (WGS) entry which is preliminary data.</text>
</comment>
<feature type="domain" description="Arc-like DNA binding" evidence="1">
    <location>
        <begin position="10"/>
        <end position="52"/>
    </location>
</feature>
<protein>
    <submittedName>
        <fullName evidence="2">Transcriptional regulator</fullName>
    </submittedName>
</protein>
<dbReference type="AlphaFoldDB" id="A0A2D0JK09"/>
<evidence type="ECO:0000313" key="3">
    <source>
        <dbReference type="Proteomes" id="UP000221980"/>
    </source>
</evidence>
<reference evidence="2 3" key="1">
    <citation type="journal article" date="2017" name="Nat. Microbiol.">
        <title>Natural product diversity associated with the nematode symbionts Photorhabdus and Xenorhabdus.</title>
        <authorList>
            <person name="Tobias N.J."/>
            <person name="Wolff H."/>
            <person name="Djahanschiri B."/>
            <person name="Grundmann F."/>
            <person name="Kronenwerth M."/>
            <person name="Shi Y.M."/>
            <person name="Simonyi S."/>
            <person name="Grun P."/>
            <person name="Shapiro-Ilan D."/>
            <person name="Pidot S.J."/>
            <person name="Stinear T.P."/>
            <person name="Ebersberger I."/>
            <person name="Bode H.B."/>
        </authorList>
    </citation>
    <scope>NUCLEOTIDE SEQUENCE [LARGE SCALE GENOMIC DNA]</scope>
    <source>
        <strain evidence="2 3">DSM 17902</strain>
    </source>
</reference>
<dbReference type="InterPro" id="IPR010985">
    <property type="entry name" value="Ribbon_hlx_hlx"/>
</dbReference>
<dbReference type="GO" id="GO:0043565">
    <property type="term" value="F:sequence-specific DNA binding"/>
    <property type="evidence" value="ECO:0007669"/>
    <property type="project" value="UniProtKB-ARBA"/>
</dbReference>
<dbReference type="OrthoDB" id="6629801at2"/>
<dbReference type="InterPro" id="IPR013321">
    <property type="entry name" value="Arc_rbn_hlx_hlx"/>
</dbReference>
<dbReference type="Pfam" id="PF03869">
    <property type="entry name" value="Arc"/>
    <property type="match status" value="1"/>
</dbReference>
<proteinExistence type="predicted"/>
<dbReference type="InterPro" id="IPR005569">
    <property type="entry name" value="Arc_DNA-bd_dom"/>
</dbReference>
<keyword evidence="3" id="KW-1185">Reference proteome</keyword>
<evidence type="ECO:0000313" key="2">
    <source>
        <dbReference type="EMBL" id="PHM46622.1"/>
    </source>
</evidence>
<dbReference type="SUPFAM" id="SSF47598">
    <property type="entry name" value="Ribbon-helix-helix"/>
    <property type="match status" value="1"/>
</dbReference>
<evidence type="ECO:0000259" key="1">
    <source>
        <dbReference type="Pfam" id="PF03869"/>
    </source>
</evidence>
<gene>
    <name evidence="2" type="ORF">Xmir_04060</name>
</gene>
<sequence length="58" mass="6608">MSSELHSQNKSTQFSLRLPDSMRKELEEKAGMDFISLNSAIVMRLAKCLREEKGHAVQ</sequence>
<name>A0A2D0JK09_9GAMM</name>
<accession>A0A2D0JK09</accession>
<dbReference type="Proteomes" id="UP000221980">
    <property type="component" value="Unassembled WGS sequence"/>
</dbReference>
<dbReference type="GO" id="GO:0006355">
    <property type="term" value="P:regulation of DNA-templated transcription"/>
    <property type="evidence" value="ECO:0007669"/>
    <property type="project" value="InterPro"/>
</dbReference>